<keyword evidence="1" id="KW-0614">Plasmid</keyword>
<dbReference type="EMBL" id="CP000838">
    <property type="protein sequence ID" value="ABW31608.1"/>
    <property type="molecule type" value="Genomic_DNA"/>
</dbReference>
<dbReference type="Proteomes" id="UP000000268">
    <property type="component" value="Plasmid pREB1"/>
</dbReference>
<keyword evidence="2" id="KW-1185">Reference proteome</keyword>
<protein>
    <submittedName>
        <fullName evidence="1">Uncharacterized protein</fullName>
    </submittedName>
</protein>
<name>A8ZKA8_ACAM1</name>
<dbReference type="AlphaFoldDB" id="A8ZKA8"/>
<gene>
    <name evidence="1" type="ordered locus">AM1_A0099</name>
</gene>
<proteinExistence type="predicted"/>
<evidence type="ECO:0000313" key="1">
    <source>
        <dbReference type="EMBL" id="ABW31608.1"/>
    </source>
</evidence>
<evidence type="ECO:0000313" key="2">
    <source>
        <dbReference type="Proteomes" id="UP000000268"/>
    </source>
</evidence>
<reference evidence="1 2" key="1">
    <citation type="journal article" date="2008" name="Proc. Natl. Acad. Sci. U.S.A.">
        <title>Niche adaptation and genome expansion in the chlorophyll d-producing cyanobacterium Acaryochloris marina.</title>
        <authorList>
            <person name="Swingley W.D."/>
            <person name="Chen M."/>
            <person name="Cheung P.C."/>
            <person name="Conrad A.L."/>
            <person name="Dejesa L.C."/>
            <person name="Hao J."/>
            <person name="Honchak B.M."/>
            <person name="Karbach L.E."/>
            <person name="Kurdoglu A."/>
            <person name="Lahiri S."/>
            <person name="Mastrian S.D."/>
            <person name="Miyashita H."/>
            <person name="Page L."/>
            <person name="Ramakrishna P."/>
            <person name="Satoh S."/>
            <person name="Sattley W.M."/>
            <person name="Shimada Y."/>
            <person name="Taylor H.L."/>
            <person name="Tomo T."/>
            <person name="Tsuchiya T."/>
            <person name="Wang Z.T."/>
            <person name="Raymond J."/>
            <person name="Mimuro M."/>
            <person name="Blankenship R.E."/>
            <person name="Touchman J.W."/>
        </authorList>
    </citation>
    <scope>NUCLEOTIDE SEQUENCE [LARGE SCALE GENOMIC DNA]</scope>
    <source>
        <strain evidence="2">MBIC 11017</strain>
        <plasmid evidence="2">Plasmid pREB1</plasmid>
    </source>
</reference>
<sequence>MKELTDSADKVVVVIHADDQVRHGRVVTVMDRIRVIEGAKLAMQVSQVLVR</sequence>
<geneLocation type="plasmid" evidence="1 2">
    <name>pREB1</name>
</geneLocation>
<dbReference type="KEGG" id="amr:AM1_A0099"/>
<accession>A8ZKA8</accession>
<organism evidence="1 2">
    <name type="scientific">Acaryochloris marina (strain MBIC 11017)</name>
    <dbReference type="NCBI Taxonomy" id="329726"/>
    <lineage>
        <taxon>Bacteria</taxon>
        <taxon>Bacillati</taxon>
        <taxon>Cyanobacteriota</taxon>
        <taxon>Cyanophyceae</taxon>
        <taxon>Acaryochloridales</taxon>
        <taxon>Acaryochloridaceae</taxon>
        <taxon>Acaryochloris</taxon>
    </lineage>
</organism>
<dbReference type="Gene3D" id="3.30.420.270">
    <property type="match status" value="1"/>
</dbReference>
<dbReference type="HOGENOM" id="CLU_3094365_0_0_3"/>
<dbReference type="RefSeq" id="WP_012166609.1">
    <property type="nucleotide sequence ID" value="NC_009926.1"/>
</dbReference>